<feature type="transmembrane region" description="Helical" evidence="10">
    <location>
        <begin position="95"/>
        <end position="118"/>
    </location>
</feature>
<evidence type="ECO:0000313" key="12">
    <source>
        <dbReference type="Proteomes" id="UP000653454"/>
    </source>
</evidence>
<feature type="transmembrane region" description="Helical" evidence="10">
    <location>
        <begin position="149"/>
        <end position="168"/>
    </location>
</feature>
<feature type="transmembrane region" description="Helical" evidence="10">
    <location>
        <begin position="69"/>
        <end position="89"/>
    </location>
</feature>
<evidence type="ECO:0000256" key="5">
    <source>
        <dbReference type="ARBA" id="ARBA00022989"/>
    </source>
</evidence>
<dbReference type="InterPro" id="IPR006603">
    <property type="entry name" value="PQ-loop_rpt"/>
</dbReference>
<feature type="transmembrane region" description="Helical" evidence="10">
    <location>
        <begin position="180"/>
        <end position="200"/>
    </location>
</feature>
<reference evidence="11" key="1">
    <citation type="submission" date="2020-11" db="EMBL/GenBank/DDBJ databases">
        <authorList>
            <person name="Whiteford S."/>
        </authorList>
    </citation>
    <scope>NUCLEOTIDE SEQUENCE</scope>
</reference>
<proteinExistence type="inferred from homology"/>
<keyword evidence="12" id="KW-1185">Reference proteome</keyword>
<dbReference type="EMBL" id="CAJHNJ030000025">
    <property type="protein sequence ID" value="CAG9121403.1"/>
    <property type="molecule type" value="Genomic_DNA"/>
</dbReference>
<dbReference type="FunFam" id="1.20.1280.290:FF:000006">
    <property type="entry name" value="mannose-P-dolichol utilization defect 1 protein"/>
    <property type="match status" value="1"/>
</dbReference>
<evidence type="ECO:0000256" key="6">
    <source>
        <dbReference type="ARBA" id="ARBA00023136"/>
    </source>
</evidence>
<dbReference type="PANTHER" id="PTHR12226:SF2">
    <property type="entry name" value="MANNOSE-P-DOLICHOL UTILIZATION DEFECT 1 PROTEIN"/>
    <property type="match status" value="1"/>
</dbReference>
<protein>
    <recommendedName>
        <fullName evidence="8 9">Mannose-P-dolichol utilization defect 1 protein homolog</fullName>
    </recommendedName>
</protein>
<evidence type="ECO:0000256" key="4">
    <source>
        <dbReference type="ARBA" id="ARBA00022737"/>
    </source>
</evidence>
<evidence type="ECO:0000256" key="3">
    <source>
        <dbReference type="ARBA" id="ARBA00022692"/>
    </source>
</evidence>
<evidence type="ECO:0000256" key="10">
    <source>
        <dbReference type="SAM" id="Phobius"/>
    </source>
</evidence>
<comment type="subcellular location">
    <subcellularLocation>
        <location evidence="1 9">Membrane</location>
        <topology evidence="1 9">Multi-pass membrane protein</topology>
    </subcellularLocation>
</comment>
<dbReference type="SMART" id="SM00679">
    <property type="entry name" value="CTNS"/>
    <property type="match status" value="2"/>
</dbReference>
<keyword evidence="6 9" id="KW-0472">Membrane</keyword>
<evidence type="ECO:0000256" key="2">
    <source>
        <dbReference type="ARBA" id="ARBA00022448"/>
    </source>
</evidence>
<feature type="transmembrane region" description="Helical" evidence="10">
    <location>
        <begin position="206"/>
        <end position="230"/>
    </location>
</feature>
<evidence type="ECO:0000313" key="11">
    <source>
        <dbReference type="EMBL" id="CAG9121403.1"/>
    </source>
</evidence>
<comment type="similarity">
    <text evidence="7 9">Belongs to the MPDU1 (TC 2.A.43.3) family.</text>
</comment>
<sequence length="248" mass="26939">MADLIKGILLSVITEQCYDEYFNKQNFADPLCFKATLSKGLGLGIIAGSILVKVPQILKILGSKSGEGINIFGIILELFAITANFAYSYVMGFPFSAWGEGVFLAIQTSIIAALVIHYGGASTKAFMFLATYVGAISALLSGYTPVHVLWSMQAMTVPIVFIAKSIQFITNYRNGSTGQLSAITCLLLFGGSIARIFTSIQETGDLILIVTYLVSTAANGAIVLQLFWYWNVDKTTTKNKNKKRKKQA</sequence>
<dbReference type="OrthoDB" id="271506at2759"/>
<evidence type="ECO:0000256" key="9">
    <source>
        <dbReference type="PIRNR" id="PIRNR023381"/>
    </source>
</evidence>
<evidence type="ECO:0000256" key="1">
    <source>
        <dbReference type="ARBA" id="ARBA00004141"/>
    </source>
</evidence>
<dbReference type="InterPro" id="IPR016817">
    <property type="entry name" value="MannP-dilichol_defect-1"/>
</dbReference>
<feature type="transmembrane region" description="Helical" evidence="10">
    <location>
        <begin position="125"/>
        <end position="143"/>
    </location>
</feature>
<keyword evidence="5 9" id="KW-1133">Transmembrane helix</keyword>
<comment type="caution">
    <text evidence="11">The sequence shown here is derived from an EMBL/GenBank/DDBJ whole genome shotgun (WGS) entry which is preliminary data.</text>
</comment>
<evidence type="ECO:0000256" key="7">
    <source>
        <dbReference type="ARBA" id="ARBA00038475"/>
    </source>
</evidence>
<dbReference type="AlphaFoldDB" id="A0A8S4F0U8"/>
<keyword evidence="2" id="KW-0813">Transport</keyword>
<dbReference type="GO" id="GO:0009312">
    <property type="term" value="P:oligosaccharide biosynthetic process"/>
    <property type="evidence" value="ECO:0007669"/>
    <property type="project" value="TreeGrafter"/>
</dbReference>
<name>A0A8S4F0U8_PLUXY</name>
<organism evidence="11 12">
    <name type="scientific">Plutella xylostella</name>
    <name type="common">Diamondback moth</name>
    <name type="synonym">Plutella maculipennis</name>
    <dbReference type="NCBI Taxonomy" id="51655"/>
    <lineage>
        <taxon>Eukaryota</taxon>
        <taxon>Metazoa</taxon>
        <taxon>Ecdysozoa</taxon>
        <taxon>Arthropoda</taxon>
        <taxon>Hexapoda</taxon>
        <taxon>Insecta</taxon>
        <taxon>Pterygota</taxon>
        <taxon>Neoptera</taxon>
        <taxon>Endopterygota</taxon>
        <taxon>Lepidoptera</taxon>
        <taxon>Glossata</taxon>
        <taxon>Ditrysia</taxon>
        <taxon>Yponomeutoidea</taxon>
        <taxon>Plutellidae</taxon>
        <taxon>Plutella</taxon>
    </lineage>
</organism>
<keyword evidence="4" id="KW-0677">Repeat</keyword>
<dbReference type="Proteomes" id="UP000653454">
    <property type="component" value="Unassembled WGS sequence"/>
</dbReference>
<gene>
    <name evidence="11" type="ORF">PLXY2_LOCUS7380</name>
</gene>
<dbReference type="PANTHER" id="PTHR12226">
    <property type="entry name" value="MANNOSE-P-DOLICHOL UTILIZATION DEFECT 1 LEC35 -RELATED"/>
    <property type="match status" value="1"/>
</dbReference>
<dbReference type="GO" id="GO:0016020">
    <property type="term" value="C:membrane"/>
    <property type="evidence" value="ECO:0007669"/>
    <property type="project" value="UniProtKB-SubCell"/>
</dbReference>
<keyword evidence="3 9" id="KW-0812">Transmembrane</keyword>
<accession>A0A8S4F0U8</accession>
<evidence type="ECO:0000256" key="8">
    <source>
        <dbReference type="ARBA" id="ARBA00067517"/>
    </source>
</evidence>
<dbReference type="Pfam" id="PF04193">
    <property type="entry name" value="PQ-loop"/>
    <property type="match status" value="2"/>
</dbReference>
<dbReference type="KEGG" id="pxy:105397898"/>
<dbReference type="Gene3D" id="1.20.1280.290">
    <property type="match status" value="2"/>
</dbReference>
<dbReference type="PIRSF" id="PIRSF023381">
    <property type="entry name" value="MannP-dilichol_defect-1p"/>
    <property type="match status" value="1"/>
</dbReference>